<evidence type="ECO:0000256" key="7">
    <source>
        <dbReference type="RuleBase" id="RU361156"/>
    </source>
</evidence>
<keyword evidence="2 7" id="KW-0121">Carboxypeptidase</keyword>
<comment type="similarity">
    <text evidence="1 7">Belongs to the peptidase S10 family.</text>
</comment>
<dbReference type="EC" id="3.4.16.-" evidence="7"/>
<dbReference type="GeneID" id="25732372"/>
<dbReference type="SUPFAM" id="SSF53474">
    <property type="entry name" value="alpha/beta-Hydrolases"/>
    <property type="match status" value="1"/>
</dbReference>
<dbReference type="EMBL" id="KK104973">
    <property type="protein sequence ID" value="KIY93186.1"/>
    <property type="molecule type" value="Genomic_DNA"/>
</dbReference>
<keyword evidence="6" id="KW-0325">Glycoprotein</keyword>
<dbReference type="PROSITE" id="PS00131">
    <property type="entry name" value="CARBOXYPEPT_SER_SER"/>
    <property type="match status" value="1"/>
</dbReference>
<proteinExistence type="inferred from homology"/>
<dbReference type="Gene3D" id="3.40.50.1820">
    <property type="entry name" value="alpha/beta hydrolase"/>
    <property type="match status" value="1"/>
</dbReference>
<dbReference type="GO" id="GO:0004185">
    <property type="term" value="F:serine-type carboxypeptidase activity"/>
    <property type="evidence" value="ECO:0007669"/>
    <property type="project" value="UniProtKB-UniRule"/>
</dbReference>
<dbReference type="Pfam" id="PF00450">
    <property type="entry name" value="Peptidase_S10"/>
    <property type="match status" value="1"/>
</dbReference>
<dbReference type="AlphaFoldDB" id="A0A0D2LU90"/>
<dbReference type="PANTHER" id="PTHR11802:SF113">
    <property type="entry name" value="SERINE CARBOXYPEPTIDASE CTSA-4.1"/>
    <property type="match status" value="1"/>
</dbReference>
<evidence type="ECO:0000313" key="8">
    <source>
        <dbReference type="EMBL" id="KIY93186.1"/>
    </source>
</evidence>
<evidence type="ECO:0000256" key="3">
    <source>
        <dbReference type="ARBA" id="ARBA00022670"/>
    </source>
</evidence>
<evidence type="ECO:0000256" key="2">
    <source>
        <dbReference type="ARBA" id="ARBA00022645"/>
    </source>
</evidence>
<keyword evidence="3 7" id="KW-0645">Protease</keyword>
<keyword evidence="5 7" id="KW-0378">Hydrolase</keyword>
<sequence length="71" mass="7683">MLDFLLEFFEAHPELKTNNFIVSGESYAGHYAPAVANRVYRAKELGEGEPINLKGVAIGNGLTMPGIQFGA</sequence>
<keyword evidence="9" id="KW-1185">Reference proteome</keyword>
<evidence type="ECO:0000256" key="4">
    <source>
        <dbReference type="ARBA" id="ARBA00022729"/>
    </source>
</evidence>
<evidence type="ECO:0000313" key="9">
    <source>
        <dbReference type="Proteomes" id="UP000054498"/>
    </source>
</evidence>
<name>A0A0D2LU90_9CHLO</name>
<dbReference type="KEGG" id="mng:MNEG_14777"/>
<dbReference type="OrthoDB" id="443318at2759"/>
<evidence type="ECO:0000256" key="6">
    <source>
        <dbReference type="ARBA" id="ARBA00023180"/>
    </source>
</evidence>
<dbReference type="RefSeq" id="XP_013892206.1">
    <property type="nucleotide sequence ID" value="XM_014036752.1"/>
</dbReference>
<keyword evidence="4" id="KW-0732">Signal</keyword>
<dbReference type="InterPro" id="IPR029058">
    <property type="entry name" value="AB_hydrolase_fold"/>
</dbReference>
<reference evidence="8 9" key="1">
    <citation type="journal article" date="2013" name="BMC Genomics">
        <title>Reconstruction of the lipid metabolism for the microalga Monoraphidium neglectum from its genome sequence reveals characteristics suitable for biofuel production.</title>
        <authorList>
            <person name="Bogen C."/>
            <person name="Al-Dilaimi A."/>
            <person name="Albersmeier A."/>
            <person name="Wichmann J."/>
            <person name="Grundmann M."/>
            <person name="Rupp O."/>
            <person name="Lauersen K.J."/>
            <person name="Blifernez-Klassen O."/>
            <person name="Kalinowski J."/>
            <person name="Goesmann A."/>
            <person name="Mussgnug J.H."/>
            <person name="Kruse O."/>
        </authorList>
    </citation>
    <scope>NUCLEOTIDE SEQUENCE [LARGE SCALE GENOMIC DNA]</scope>
    <source>
        <strain evidence="8 9">SAG 48.87</strain>
    </source>
</reference>
<dbReference type="InterPro" id="IPR018202">
    <property type="entry name" value="Ser_caboxypep_ser_AS"/>
</dbReference>
<organism evidence="8 9">
    <name type="scientific">Monoraphidium neglectum</name>
    <dbReference type="NCBI Taxonomy" id="145388"/>
    <lineage>
        <taxon>Eukaryota</taxon>
        <taxon>Viridiplantae</taxon>
        <taxon>Chlorophyta</taxon>
        <taxon>core chlorophytes</taxon>
        <taxon>Chlorophyceae</taxon>
        <taxon>CS clade</taxon>
        <taxon>Sphaeropleales</taxon>
        <taxon>Selenastraceae</taxon>
        <taxon>Monoraphidium</taxon>
    </lineage>
</organism>
<dbReference type="Proteomes" id="UP000054498">
    <property type="component" value="Unassembled WGS sequence"/>
</dbReference>
<evidence type="ECO:0000256" key="5">
    <source>
        <dbReference type="ARBA" id="ARBA00022801"/>
    </source>
</evidence>
<dbReference type="InterPro" id="IPR001563">
    <property type="entry name" value="Peptidase_S10"/>
</dbReference>
<gene>
    <name evidence="8" type="ORF">MNEG_14777</name>
</gene>
<accession>A0A0D2LU90</accession>
<protein>
    <recommendedName>
        <fullName evidence="7">Carboxypeptidase</fullName>
        <ecNumber evidence="7">3.4.16.-</ecNumber>
    </recommendedName>
</protein>
<evidence type="ECO:0000256" key="1">
    <source>
        <dbReference type="ARBA" id="ARBA00009431"/>
    </source>
</evidence>
<dbReference type="GO" id="GO:0006508">
    <property type="term" value="P:proteolysis"/>
    <property type="evidence" value="ECO:0007669"/>
    <property type="project" value="UniProtKB-KW"/>
</dbReference>
<dbReference type="PANTHER" id="PTHR11802">
    <property type="entry name" value="SERINE PROTEASE FAMILY S10 SERINE CARBOXYPEPTIDASE"/>
    <property type="match status" value="1"/>
</dbReference>